<dbReference type="Proteomes" id="UP000295696">
    <property type="component" value="Unassembled WGS sequence"/>
</dbReference>
<protein>
    <submittedName>
        <fullName evidence="2">Uncharacterized protein</fullName>
    </submittedName>
</protein>
<comment type="caution">
    <text evidence="2">The sequence shown here is derived from an EMBL/GenBank/DDBJ whole genome shotgun (WGS) entry which is preliminary data.</text>
</comment>
<sequence>MQPIHSGHAKTLHATPDKRCAAQTGQQAPTCGTYVPAHAAKTPTATEGILNA</sequence>
<name>A0A4R3JGI6_9RHOB</name>
<feature type="region of interest" description="Disordered" evidence="1">
    <location>
        <begin position="1"/>
        <end position="29"/>
    </location>
</feature>
<dbReference type="EMBL" id="SLZU01000006">
    <property type="protein sequence ID" value="TCS63850.1"/>
    <property type="molecule type" value="Genomic_DNA"/>
</dbReference>
<organism evidence="2 3">
    <name type="scientific">Primorskyibacter sedentarius</name>
    <dbReference type="NCBI Taxonomy" id="745311"/>
    <lineage>
        <taxon>Bacteria</taxon>
        <taxon>Pseudomonadati</taxon>
        <taxon>Pseudomonadota</taxon>
        <taxon>Alphaproteobacteria</taxon>
        <taxon>Rhodobacterales</taxon>
        <taxon>Roseobacteraceae</taxon>
        <taxon>Primorskyibacter</taxon>
    </lineage>
</organism>
<accession>A0A4R3JGI6</accession>
<reference evidence="2 3" key="1">
    <citation type="submission" date="2019-03" db="EMBL/GenBank/DDBJ databases">
        <title>Genomic Encyclopedia of Type Strains, Phase IV (KMG-IV): sequencing the most valuable type-strain genomes for metagenomic binning, comparative biology and taxonomic classification.</title>
        <authorList>
            <person name="Goeker M."/>
        </authorList>
    </citation>
    <scope>NUCLEOTIDE SEQUENCE [LARGE SCALE GENOMIC DNA]</scope>
    <source>
        <strain evidence="2 3">DSM 104836</strain>
    </source>
</reference>
<evidence type="ECO:0000313" key="3">
    <source>
        <dbReference type="Proteomes" id="UP000295696"/>
    </source>
</evidence>
<evidence type="ECO:0000256" key="1">
    <source>
        <dbReference type="SAM" id="MobiDB-lite"/>
    </source>
</evidence>
<evidence type="ECO:0000313" key="2">
    <source>
        <dbReference type="EMBL" id="TCS63850.1"/>
    </source>
</evidence>
<gene>
    <name evidence="2" type="ORF">EDD52_106118</name>
</gene>
<proteinExistence type="predicted"/>
<dbReference type="AlphaFoldDB" id="A0A4R3JGI6"/>
<keyword evidence="3" id="KW-1185">Reference proteome</keyword>